<sequence length="190" mass="20032">MPTDDLGRPEPRLVRAARALAEESGFAHSSSATTGRLLATLSGAASGTVGESGTGCGFGTAWLRHGLRDGSRLVTVEWDSDRAKAVAGMFDGDAAVTVLTGDWTAITEHAPFALLFLDGGGKRDGVDRVADLIAPGGVVVMDDFTPADRWPPHFQGEPDGLRIAWLTDPRFTAVELMTSPTESVIVATRR</sequence>
<keyword evidence="2" id="KW-1185">Reference proteome</keyword>
<dbReference type="InterPro" id="IPR029063">
    <property type="entry name" value="SAM-dependent_MTases_sf"/>
</dbReference>
<dbReference type="GO" id="GO:0016740">
    <property type="term" value="F:transferase activity"/>
    <property type="evidence" value="ECO:0007669"/>
    <property type="project" value="UniProtKB-KW"/>
</dbReference>
<evidence type="ECO:0000313" key="2">
    <source>
        <dbReference type="Proteomes" id="UP000642748"/>
    </source>
</evidence>
<comment type="caution">
    <text evidence="1">The sequence shown here is derived from an EMBL/GenBank/DDBJ whole genome shotgun (WGS) entry which is preliminary data.</text>
</comment>
<dbReference type="PANTHER" id="PTHR43167:SF1">
    <property type="entry name" value="PUTATIVE (AFU_ORTHOLOGUE AFUA_6G01830)-RELATED"/>
    <property type="match status" value="1"/>
</dbReference>
<dbReference type="SUPFAM" id="SSF53335">
    <property type="entry name" value="S-adenosyl-L-methionine-dependent methyltransferases"/>
    <property type="match status" value="1"/>
</dbReference>
<protein>
    <submittedName>
        <fullName evidence="1">Transferase</fullName>
    </submittedName>
</protein>
<reference evidence="1" key="1">
    <citation type="submission" date="2021-01" db="EMBL/GenBank/DDBJ databases">
        <title>Whole genome shotgun sequence of Rugosimonospora africana NBRC 104875.</title>
        <authorList>
            <person name="Komaki H."/>
            <person name="Tamura T."/>
        </authorList>
    </citation>
    <scope>NUCLEOTIDE SEQUENCE</scope>
    <source>
        <strain evidence="1">NBRC 104875</strain>
    </source>
</reference>
<keyword evidence="1" id="KW-0808">Transferase</keyword>
<dbReference type="EMBL" id="BONZ01000070">
    <property type="protein sequence ID" value="GIH18715.1"/>
    <property type="molecule type" value="Genomic_DNA"/>
</dbReference>
<dbReference type="RefSeq" id="WP_203922213.1">
    <property type="nucleotide sequence ID" value="NZ_BONZ01000070.1"/>
</dbReference>
<evidence type="ECO:0000313" key="1">
    <source>
        <dbReference type="EMBL" id="GIH18715.1"/>
    </source>
</evidence>
<dbReference type="Gene3D" id="3.40.50.150">
    <property type="entry name" value="Vaccinia Virus protein VP39"/>
    <property type="match status" value="1"/>
</dbReference>
<dbReference type="Pfam" id="PF13578">
    <property type="entry name" value="Methyltransf_24"/>
    <property type="match status" value="1"/>
</dbReference>
<organism evidence="1 2">
    <name type="scientific">Rugosimonospora africana</name>
    <dbReference type="NCBI Taxonomy" id="556532"/>
    <lineage>
        <taxon>Bacteria</taxon>
        <taxon>Bacillati</taxon>
        <taxon>Actinomycetota</taxon>
        <taxon>Actinomycetes</taxon>
        <taxon>Micromonosporales</taxon>
        <taxon>Micromonosporaceae</taxon>
        <taxon>Rugosimonospora</taxon>
    </lineage>
</organism>
<accession>A0A8J3VU00</accession>
<dbReference type="AlphaFoldDB" id="A0A8J3VU00"/>
<name>A0A8J3VU00_9ACTN</name>
<proteinExistence type="predicted"/>
<dbReference type="Proteomes" id="UP000642748">
    <property type="component" value="Unassembled WGS sequence"/>
</dbReference>
<gene>
    <name evidence="1" type="ORF">Raf01_68870</name>
</gene>
<dbReference type="PANTHER" id="PTHR43167">
    <property type="entry name" value="PUTATIVE (AFU_ORTHOLOGUE AFUA_6G01830)-RELATED"/>
    <property type="match status" value="1"/>
</dbReference>